<dbReference type="PANTHER" id="PTHR10131">
    <property type="entry name" value="TNF RECEPTOR ASSOCIATED FACTOR"/>
    <property type="match status" value="1"/>
</dbReference>
<evidence type="ECO:0000256" key="3">
    <source>
        <dbReference type="ARBA" id="ARBA00022833"/>
    </source>
</evidence>
<evidence type="ECO:0000313" key="6">
    <source>
        <dbReference type="EMBL" id="KAJ7971390.1"/>
    </source>
</evidence>
<keyword evidence="7" id="KW-1185">Reference proteome</keyword>
<dbReference type="InterPro" id="IPR001293">
    <property type="entry name" value="Znf_TRAF"/>
</dbReference>
<keyword evidence="1 4" id="KW-0479">Metal-binding</keyword>
<dbReference type="PANTHER" id="PTHR10131:SF161">
    <property type="entry name" value="F26K24.24 PROTEIN"/>
    <property type="match status" value="1"/>
</dbReference>
<comment type="caution">
    <text evidence="6">The sequence shown here is derived from an EMBL/GenBank/DDBJ whole genome shotgun (WGS) entry which is preliminary data.</text>
</comment>
<dbReference type="PROSITE" id="PS50145">
    <property type="entry name" value="ZF_TRAF"/>
    <property type="match status" value="1"/>
</dbReference>
<name>A0AAD7PY87_QUISA</name>
<dbReference type="EMBL" id="JARAOO010000004">
    <property type="protein sequence ID" value="KAJ7971390.1"/>
    <property type="molecule type" value="Genomic_DNA"/>
</dbReference>
<gene>
    <name evidence="6" type="ORF">O6P43_009430</name>
</gene>
<evidence type="ECO:0000256" key="4">
    <source>
        <dbReference type="PROSITE-ProRule" id="PRU00207"/>
    </source>
</evidence>
<keyword evidence="6" id="KW-0675">Receptor</keyword>
<accession>A0AAD7PY87</accession>
<protein>
    <submittedName>
        <fullName evidence="6">TNF receptor-associated factor like</fullName>
    </submittedName>
</protein>
<evidence type="ECO:0000256" key="2">
    <source>
        <dbReference type="ARBA" id="ARBA00022771"/>
    </source>
</evidence>
<proteinExistence type="predicted"/>
<evidence type="ECO:0000256" key="1">
    <source>
        <dbReference type="ARBA" id="ARBA00022723"/>
    </source>
</evidence>
<feature type="zinc finger region" description="TRAF-type" evidence="4">
    <location>
        <begin position="205"/>
        <end position="266"/>
    </location>
</feature>
<dbReference type="Pfam" id="PF02176">
    <property type="entry name" value="zf-TRAF"/>
    <property type="match status" value="1"/>
</dbReference>
<organism evidence="6 7">
    <name type="scientific">Quillaja saponaria</name>
    <name type="common">Soap bark tree</name>
    <dbReference type="NCBI Taxonomy" id="32244"/>
    <lineage>
        <taxon>Eukaryota</taxon>
        <taxon>Viridiplantae</taxon>
        <taxon>Streptophyta</taxon>
        <taxon>Embryophyta</taxon>
        <taxon>Tracheophyta</taxon>
        <taxon>Spermatophyta</taxon>
        <taxon>Magnoliopsida</taxon>
        <taxon>eudicotyledons</taxon>
        <taxon>Gunneridae</taxon>
        <taxon>Pentapetalae</taxon>
        <taxon>rosids</taxon>
        <taxon>fabids</taxon>
        <taxon>Fabales</taxon>
        <taxon>Quillajaceae</taxon>
        <taxon>Quillaja</taxon>
    </lineage>
</organism>
<sequence>MLNLCWRRLMMRKREVPLFHCDLYDTEVGHKIAQALLPGLATACVDNTTGDIFRNPASVAVESRKEMIDYLTQRSETFVAKSVILEDGPDAEGSDHPYDIISDFVDDFASLKRNLFSQVSGWLLSEMREDKIDDFVQEMEMNGFWSIDRREAIVQILLENVDFKNSFHCNIKFKSAEELAEHNHQCSFRSMTCTNEGCNARFCASHLENHDSACPFKFIPCEQKCSDSIMRCEMDRHCITVCPMKLANCPFYAVGCQSAIPQCKIEEHRSDNLHSHLLCILRGIYKEASDKDLKQRAEQLEKVSSCSRLAEARNVRSLTSIIQDLDKKLGPLEVSAKD</sequence>
<dbReference type="AlphaFoldDB" id="A0AAD7PY87"/>
<keyword evidence="2 4" id="KW-0863">Zinc-finger</keyword>
<feature type="domain" description="TRAF-type" evidence="5">
    <location>
        <begin position="205"/>
        <end position="266"/>
    </location>
</feature>
<dbReference type="KEGG" id="qsa:O6P43_009430"/>
<evidence type="ECO:0000313" key="7">
    <source>
        <dbReference type="Proteomes" id="UP001163823"/>
    </source>
</evidence>
<evidence type="ECO:0000259" key="5">
    <source>
        <dbReference type="PROSITE" id="PS50145"/>
    </source>
</evidence>
<dbReference type="Proteomes" id="UP001163823">
    <property type="component" value="Chromosome 4"/>
</dbReference>
<reference evidence="6" key="1">
    <citation type="journal article" date="2023" name="Science">
        <title>Elucidation of the pathway for biosynthesis of saponin adjuvants from the soapbark tree.</title>
        <authorList>
            <person name="Reed J."/>
            <person name="Orme A."/>
            <person name="El-Demerdash A."/>
            <person name="Owen C."/>
            <person name="Martin L.B.B."/>
            <person name="Misra R.C."/>
            <person name="Kikuchi S."/>
            <person name="Rejzek M."/>
            <person name="Martin A.C."/>
            <person name="Harkess A."/>
            <person name="Leebens-Mack J."/>
            <person name="Louveau T."/>
            <person name="Stephenson M.J."/>
            <person name="Osbourn A."/>
        </authorList>
    </citation>
    <scope>NUCLEOTIDE SEQUENCE</scope>
    <source>
        <strain evidence="6">S10</strain>
    </source>
</reference>
<keyword evidence="3 4" id="KW-0862">Zinc</keyword>
<dbReference type="GO" id="GO:0008270">
    <property type="term" value="F:zinc ion binding"/>
    <property type="evidence" value="ECO:0007669"/>
    <property type="project" value="UniProtKB-KW"/>
</dbReference>
<dbReference type="Gene3D" id="3.30.40.10">
    <property type="entry name" value="Zinc/RING finger domain, C3HC4 (zinc finger)"/>
    <property type="match status" value="1"/>
</dbReference>
<dbReference type="InterPro" id="IPR013083">
    <property type="entry name" value="Znf_RING/FYVE/PHD"/>
</dbReference>